<keyword evidence="10" id="KW-1133">Transmembrane helix</keyword>
<comment type="catalytic activity">
    <reaction evidence="1">
        <text>ATP + protein L-histidine = ADP + protein N-phospho-L-histidine.</text>
        <dbReference type="EC" id="2.7.13.3"/>
    </reaction>
</comment>
<feature type="transmembrane region" description="Helical" evidence="10">
    <location>
        <begin position="60"/>
        <end position="79"/>
    </location>
</feature>
<dbReference type="InterPro" id="IPR011712">
    <property type="entry name" value="Sig_transdc_His_kin_sub3_dim/P"/>
</dbReference>
<dbReference type="OrthoDB" id="227596at2"/>
<dbReference type="GO" id="GO:0005524">
    <property type="term" value="F:ATP binding"/>
    <property type="evidence" value="ECO:0007669"/>
    <property type="project" value="UniProtKB-KW"/>
</dbReference>
<evidence type="ECO:0000313" key="14">
    <source>
        <dbReference type="Proteomes" id="UP000053413"/>
    </source>
</evidence>
<dbReference type="GO" id="GO:0016020">
    <property type="term" value="C:membrane"/>
    <property type="evidence" value="ECO:0007669"/>
    <property type="project" value="InterPro"/>
</dbReference>
<dbReference type="PANTHER" id="PTHR24421:SF10">
    <property type="entry name" value="NITRATE_NITRITE SENSOR PROTEIN NARQ"/>
    <property type="match status" value="1"/>
</dbReference>
<feature type="domain" description="Signal transduction histidine kinase subgroup 3 dimerisation and phosphoacceptor" evidence="12">
    <location>
        <begin position="230"/>
        <end position="295"/>
    </location>
</feature>
<evidence type="ECO:0000256" key="3">
    <source>
        <dbReference type="ARBA" id="ARBA00022553"/>
    </source>
</evidence>
<evidence type="ECO:0000259" key="12">
    <source>
        <dbReference type="Pfam" id="PF07730"/>
    </source>
</evidence>
<evidence type="ECO:0000256" key="7">
    <source>
        <dbReference type="ARBA" id="ARBA00022840"/>
    </source>
</evidence>
<dbReference type="AlphaFoldDB" id="A0A0X3XD99"/>
<dbReference type="PANTHER" id="PTHR24421">
    <property type="entry name" value="NITRATE/NITRITE SENSOR PROTEIN NARX-RELATED"/>
    <property type="match status" value="1"/>
</dbReference>
<evidence type="ECO:0000256" key="10">
    <source>
        <dbReference type="SAM" id="Phobius"/>
    </source>
</evidence>
<dbReference type="InterPro" id="IPR003594">
    <property type="entry name" value="HATPase_dom"/>
</dbReference>
<keyword evidence="10" id="KW-0812">Transmembrane</keyword>
<organism evidence="13 14">
    <name type="scientific">Streptomyces violaceusniger</name>
    <dbReference type="NCBI Taxonomy" id="68280"/>
    <lineage>
        <taxon>Bacteria</taxon>
        <taxon>Bacillati</taxon>
        <taxon>Actinomycetota</taxon>
        <taxon>Actinomycetes</taxon>
        <taxon>Kitasatosporales</taxon>
        <taxon>Streptomycetaceae</taxon>
        <taxon>Streptomyces</taxon>
        <taxon>Streptomyces violaceusniger group</taxon>
    </lineage>
</organism>
<keyword evidence="7" id="KW-0067">ATP-binding</keyword>
<dbReference type="Gene3D" id="3.30.565.10">
    <property type="entry name" value="Histidine kinase-like ATPase, C-terminal domain"/>
    <property type="match status" value="1"/>
</dbReference>
<dbReference type="CDD" id="cd16917">
    <property type="entry name" value="HATPase_UhpB-NarQ-NarX-like"/>
    <property type="match status" value="1"/>
</dbReference>
<gene>
    <name evidence="13" type="ORF">ADL28_04160</name>
</gene>
<evidence type="ECO:0000256" key="1">
    <source>
        <dbReference type="ARBA" id="ARBA00000085"/>
    </source>
</evidence>
<feature type="domain" description="Histidine kinase/HSP90-like ATPase" evidence="11">
    <location>
        <begin position="350"/>
        <end position="442"/>
    </location>
</feature>
<evidence type="ECO:0000256" key="5">
    <source>
        <dbReference type="ARBA" id="ARBA00022741"/>
    </source>
</evidence>
<keyword evidence="4" id="KW-0808">Transferase</keyword>
<evidence type="ECO:0000256" key="9">
    <source>
        <dbReference type="SAM" id="MobiDB-lite"/>
    </source>
</evidence>
<name>A0A0X3XD99_STRVO</name>
<dbReference type="SUPFAM" id="SSF55874">
    <property type="entry name" value="ATPase domain of HSP90 chaperone/DNA topoisomerase II/histidine kinase"/>
    <property type="match status" value="1"/>
</dbReference>
<dbReference type="Pfam" id="PF07730">
    <property type="entry name" value="HisKA_3"/>
    <property type="match status" value="1"/>
</dbReference>
<keyword evidence="10" id="KW-0472">Membrane</keyword>
<feature type="transmembrane region" description="Helical" evidence="10">
    <location>
        <begin position="195"/>
        <end position="215"/>
    </location>
</feature>
<dbReference type="Pfam" id="PF02518">
    <property type="entry name" value="HATPase_c"/>
    <property type="match status" value="1"/>
</dbReference>
<keyword evidence="6" id="KW-0418">Kinase</keyword>
<dbReference type="GO" id="GO:0000155">
    <property type="term" value="F:phosphorelay sensor kinase activity"/>
    <property type="evidence" value="ECO:0007669"/>
    <property type="project" value="InterPro"/>
</dbReference>
<evidence type="ECO:0000259" key="11">
    <source>
        <dbReference type="Pfam" id="PF02518"/>
    </source>
</evidence>
<dbReference type="Proteomes" id="UP000053413">
    <property type="component" value="Unassembled WGS sequence"/>
</dbReference>
<proteinExistence type="predicted"/>
<comment type="caution">
    <text evidence="13">The sequence shown here is derived from an EMBL/GenBank/DDBJ whole genome shotgun (WGS) entry which is preliminary data.</text>
</comment>
<evidence type="ECO:0000256" key="2">
    <source>
        <dbReference type="ARBA" id="ARBA00012438"/>
    </source>
</evidence>
<sequence>MSSAVRITIVGPGHGAARQPYVPGGGAAVGRSTDSRAPTRPPTLSVVDRHLRTAPHVKRLITVSGLFAFALTWLADIALVRNDSLTFGIPWLPVVATGPLIALAVAQTSWSPSLGMCVATAVSSSLALTAWSLIVQSTMAWWGALETLGLLCMALRTSAQPGRPVVAVAETVLISVTVLLLPLRIGSWQAFNSGGYVLTIALAISITLGYTIRALEARRERTAREVRYGERLALARDLHDLIAHHMTGIIVQANAALSIQATAPDKIEPILRNIAQAGAETLESTRRLVRVLREESNTPLRPGDLLTDLGELVSAHCAAASPGSGPAEADTARLEATAAARVARLRPEVQTSAHRLVQEALTNVRRHAPDAHTIVRLDADTERLRVTVTNTPPHRRALIPAGGRGDFGLLGLQERIEALDGTLRAGPLPDGGWEVSAALPLAPS</sequence>
<feature type="transmembrane region" description="Helical" evidence="10">
    <location>
        <begin position="165"/>
        <end position="183"/>
    </location>
</feature>
<evidence type="ECO:0000313" key="13">
    <source>
        <dbReference type="EMBL" id="KUL66516.1"/>
    </source>
</evidence>
<evidence type="ECO:0000256" key="8">
    <source>
        <dbReference type="ARBA" id="ARBA00023012"/>
    </source>
</evidence>
<evidence type="ECO:0000256" key="4">
    <source>
        <dbReference type="ARBA" id="ARBA00022679"/>
    </source>
</evidence>
<accession>A0A0X3XD99</accession>
<dbReference type="InterPro" id="IPR050482">
    <property type="entry name" value="Sensor_HK_TwoCompSys"/>
</dbReference>
<evidence type="ECO:0000256" key="6">
    <source>
        <dbReference type="ARBA" id="ARBA00022777"/>
    </source>
</evidence>
<feature type="transmembrane region" description="Helical" evidence="10">
    <location>
        <begin position="85"/>
        <end position="106"/>
    </location>
</feature>
<dbReference type="GO" id="GO:0046983">
    <property type="term" value="F:protein dimerization activity"/>
    <property type="evidence" value="ECO:0007669"/>
    <property type="project" value="InterPro"/>
</dbReference>
<dbReference type="Gene3D" id="1.20.5.1930">
    <property type="match status" value="1"/>
</dbReference>
<protein>
    <recommendedName>
        <fullName evidence="2">histidine kinase</fullName>
        <ecNumber evidence="2">2.7.13.3</ecNumber>
    </recommendedName>
</protein>
<dbReference type="InterPro" id="IPR036890">
    <property type="entry name" value="HATPase_C_sf"/>
</dbReference>
<keyword evidence="8" id="KW-0902">Two-component regulatory system</keyword>
<reference evidence="14" key="1">
    <citation type="submission" date="2015-10" db="EMBL/GenBank/DDBJ databases">
        <authorList>
            <person name="Ju K.-S."/>
            <person name="Doroghazi J.R."/>
            <person name="Metcalf W.W."/>
        </authorList>
    </citation>
    <scope>NUCLEOTIDE SEQUENCE [LARGE SCALE GENOMIC DNA]</scope>
    <source>
        <strain evidence="14">NRRL F-8817</strain>
    </source>
</reference>
<dbReference type="EC" id="2.7.13.3" evidence="2"/>
<dbReference type="EMBL" id="LLZJ01000017">
    <property type="protein sequence ID" value="KUL66516.1"/>
    <property type="molecule type" value="Genomic_DNA"/>
</dbReference>
<feature type="transmembrane region" description="Helical" evidence="10">
    <location>
        <begin position="113"/>
        <end position="134"/>
    </location>
</feature>
<keyword evidence="3" id="KW-0597">Phosphoprotein</keyword>
<keyword evidence="5" id="KW-0547">Nucleotide-binding</keyword>
<feature type="region of interest" description="Disordered" evidence="9">
    <location>
        <begin position="21"/>
        <end position="42"/>
    </location>
</feature>